<sequence>MVRGVSKRVVEIVGQKEDCFERAIVIVRGEADGLGAAQLRQRATGALSGLVSYRRTALWRDWLLVGLRYLGAFLAGAGACYWLIH</sequence>
<comment type="caution">
    <text evidence="4">The sequence shown here is derived from an EMBL/GenBank/DDBJ whole genome shotgun (WGS) entry which is preliminary data.</text>
</comment>
<gene>
    <name evidence="3" type="ORF">GT747_05305</name>
    <name evidence="2" type="ORF">NE646_00820</name>
    <name evidence="4" type="ORF">SAMN05444424_1631</name>
</gene>
<organism evidence="4 5">
    <name type="scientific">Bittarella massiliensis</name>
    <name type="common">ex Durand et al. 2017</name>
    <dbReference type="NCBI Taxonomy" id="1720313"/>
    <lineage>
        <taxon>Bacteria</taxon>
        <taxon>Bacillati</taxon>
        <taxon>Bacillota</taxon>
        <taxon>Clostridia</taxon>
        <taxon>Eubacteriales</taxon>
        <taxon>Oscillospiraceae</taxon>
        <taxon>Bittarella (ex Durand et al. 2017)</taxon>
    </lineage>
</organism>
<accession>A0AAP1LI39</accession>
<dbReference type="Proteomes" id="UP001205063">
    <property type="component" value="Unassembled WGS sequence"/>
</dbReference>
<reference evidence="4" key="2">
    <citation type="submission" date="2016-11" db="EMBL/GenBank/DDBJ databases">
        <authorList>
            <person name="Varghese N."/>
            <person name="Submissions S."/>
        </authorList>
    </citation>
    <scope>NUCLEOTIDE SEQUENCE</scope>
    <source>
        <strain evidence="4">DSM 4029</strain>
    </source>
</reference>
<dbReference type="EMBL" id="WWVX01000002">
    <property type="protein sequence ID" value="MZL69185.1"/>
    <property type="molecule type" value="Genomic_DNA"/>
</dbReference>
<evidence type="ECO:0000313" key="2">
    <source>
        <dbReference type="EMBL" id="MCQ4948214.1"/>
    </source>
</evidence>
<evidence type="ECO:0000313" key="3">
    <source>
        <dbReference type="EMBL" id="MZL69185.1"/>
    </source>
</evidence>
<evidence type="ECO:0000313" key="4">
    <source>
        <dbReference type="EMBL" id="SHG14204.1"/>
    </source>
</evidence>
<name>A0AAP1LI39_9FIRM</name>
<feature type="transmembrane region" description="Helical" evidence="1">
    <location>
        <begin position="62"/>
        <end position="84"/>
    </location>
</feature>
<dbReference type="EMBL" id="JANGAB010000001">
    <property type="protein sequence ID" value="MCQ4948214.1"/>
    <property type="molecule type" value="Genomic_DNA"/>
</dbReference>
<reference evidence="2" key="4">
    <citation type="submission" date="2022-06" db="EMBL/GenBank/DDBJ databases">
        <title>Isolation of gut microbiota from human fecal samples.</title>
        <authorList>
            <person name="Pamer E.G."/>
            <person name="Barat B."/>
            <person name="Waligurski E."/>
            <person name="Medina S."/>
            <person name="Paddock L."/>
            <person name="Mostad J."/>
        </authorList>
    </citation>
    <scope>NUCLEOTIDE SEQUENCE</scope>
    <source>
        <strain evidence="2">DFI.7.96</strain>
    </source>
</reference>
<dbReference type="EMBL" id="FQVY01000002">
    <property type="protein sequence ID" value="SHG14204.1"/>
    <property type="molecule type" value="Genomic_DNA"/>
</dbReference>
<evidence type="ECO:0000256" key="1">
    <source>
        <dbReference type="SAM" id="Phobius"/>
    </source>
</evidence>
<evidence type="ECO:0000313" key="5">
    <source>
        <dbReference type="Proteomes" id="UP000184089"/>
    </source>
</evidence>
<dbReference type="AlphaFoldDB" id="A0AAP1LI39"/>
<reference evidence="5" key="1">
    <citation type="submission" date="2016-11" db="EMBL/GenBank/DDBJ databases">
        <authorList>
            <person name="Jaros S."/>
            <person name="Januszkiewicz K."/>
            <person name="Wedrychowicz H."/>
        </authorList>
    </citation>
    <scope>NUCLEOTIDE SEQUENCE [LARGE SCALE GENOMIC DNA]</scope>
    <source>
        <strain evidence="5">DSM 4029</strain>
    </source>
</reference>
<keyword evidence="6" id="KW-1185">Reference proteome</keyword>
<evidence type="ECO:0000313" key="6">
    <source>
        <dbReference type="Proteomes" id="UP000474718"/>
    </source>
</evidence>
<keyword evidence="1" id="KW-0472">Membrane</keyword>
<keyword evidence="1" id="KW-0812">Transmembrane</keyword>
<proteinExistence type="predicted"/>
<dbReference type="Proteomes" id="UP000184089">
    <property type="component" value="Unassembled WGS sequence"/>
</dbReference>
<keyword evidence="1" id="KW-1133">Transmembrane helix</keyword>
<protein>
    <submittedName>
        <fullName evidence="4">Uncharacterized protein</fullName>
    </submittedName>
</protein>
<reference evidence="3 6" key="3">
    <citation type="journal article" date="2019" name="Nat. Med.">
        <title>A library of human gut bacterial isolates paired with longitudinal multiomics data enables mechanistic microbiome research.</title>
        <authorList>
            <person name="Poyet M."/>
            <person name="Groussin M."/>
            <person name="Gibbons S.M."/>
            <person name="Avila-Pacheco J."/>
            <person name="Jiang X."/>
            <person name="Kearney S.M."/>
            <person name="Perrotta A.R."/>
            <person name="Berdy B."/>
            <person name="Zhao S."/>
            <person name="Lieberman T.D."/>
            <person name="Swanson P.K."/>
            <person name="Smith M."/>
            <person name="Roesemann S."/>
            <person name="Alexander J.E."/>
            <person name="Rich S.A."/>
            <person name="Livny J."/>
            <person name="Vlamakis H."/>
            <person name="Clish C."/>
            <person name="Bullock K."/>
            <person name="Deik A."/>
            <person name="Scott J."/>
            <person name="Pierce K.A."/>
            <person name="Xavier R.J."/>
            <person name="Alm E.J."/>
        </authorList>
    </citation>
    <scope>NUCLEOTIDE SEQUENCE [LARGE SCALE GENOMIC DNA]</scope>
    <source>
        <strain evidence="3 6">BIOML-A2</strain>
    </source>
</reference>
<dbReference type="Proteomes" id="UP000474718">
    <property type="component" value="Unassembled WGS sequence"/>
</dbReference>
<dbReference type="RefSeq" id="WP_044992675.1">
    <property type="nucleotide sequence ID" value="NZ_FQVY01000002.1"/>
</dbReference>